<dbReference type="OrthoDB" id="8777596at2"/>
<dbReference type="InterPro" id="IPR018968">
    <property type="entry name" value="Phasin"/>
</dbReference>
<dbReference type="HOGENOM" id="CLU_108870_0_0_4"/>
<keyword evidence="4" id="KW-1185">Reference proteome</keyword>
<dbReference type="Proteomes" id="UP000009874">
    <property type="component" value="Unassembled WGS sequence"/>
</dbReference>
<dbReference type="AlphaFoldDB" id="K9DVC1"/>
<evidence type="ECO:0000256" key="1">
    <source>
        <dbReference type="SAM" id="MobiDB-lite"/>
    </source>
</evidence>
<dbReference type="RefSeq" id="WP_005666475.1">
    <property type="nucleotide sequence ID" value="NZ_JH992923.1"/>
</dbReference>
<organism evidence="3 4">
    <name type="scientific">Massilia timonae CCUG 45783</name>
    <dbReference type="NCBI Taxonomy" id="883126"/>
    <lineage>
        <taxon>Bacteria</taxon>
        <taxon>Pseudomonadati</taxon>
        <taxon>Pseudomonadota</taxon>
        <taxon>Betaproteobacteria</taxon>
        <taxon>Burkholderiales</taxon>
        <taxon>Oxalobacteraceae</taxon>
        <taxon>Telluria group</taxon>
        <taxon>Massilia</taxon>
    </lineage>
</organism>
<sequence>MYPFPQSVTPAVRTHLDAQTAFVNDMSKSLFRSFQQMCELNIQLAQTMLEETTLASQHVLNVDRQSELLGAASARAQPATEKLRAYQQHVSRLATDAQVELARVAEQHVQATTRTARAVVDEVARTSAEETERGIRSQQEALRTMTDPFTRADGAGNARADGAAQPAQQTSQQAAQQTTQALQAGQQGRQALATH</sequence>
<evidence type="ECO:0000259" key="2">
    <source>
        <dbReference type="Pfam" id="PF09361"/>
    </source>
</evidence>
<protein>
    <submittedName>
        <fullName evidence="3">Phasin family protein</fullName>
    </submittedName>
</protein>
<gene>
    <name evidence="3" type="ORF">HMPREF9710_02264</name>
</gene>
<name>K9DVC1_9BURK</name>
<dbReference type="EMBL" id="AGZI01000026">
    <property type="protein sequence ID" value="EKU82637.1"/>
    <property type="molecule type" value="Genomic_DNA"/>
</dbReference>
<dbReference type="InterPro" id="IPR010127">
    <property type="entry name" value="Phasin_subfam-1"/>
</dbReference>
<accession>K9DVC1</accession>
<dbReference type="Pfam" id="PF09361">
    <property type="entry name" value="Phasin_2"/>
    <property type="match status" value="1"/>
</dbReference>
<dbReference type="NCBIfam" id="TIGR01841">
    <property type="entry name" value="phasin"/>
    <property type="match status" value="1"/>
</dbReference>
<feature type="region of interest" description="Disordered" evidence="1">
    <location>
        <begin position="123"/>
        <end position="195"/>
    </location>
</feature>
<reference evidence="3 4" key="1">
    <citation type="submission" date="2012-09" db="EMBL/GenBank/DDBJ databases">
        <title>The Genome Sequence of Massilia timonae CCUG 45783.</title>
        <authorList>
            <consortium name="The Broad Institute Genome Sequencing Platform"/>
            <person name="Earl A."/>
            <person name="Ward D."/>
            <person name="Feldgarden M."/>
            <person name="Gevers D."/>
            <person name="Huys G."/>
            <person name="Walker B."/>
            <person name="Young S.K."/>
            <person name="Zeng Q."/>
            <person name="Gargeya S."/>
            <person name="Fitzgerald M."/>
            <person name="Haas B."/>
            <person name="Abouelleil A."/>
            <person name="Alvarado L."/>
            <person name="Arachchi H.M."/>
            <person name="Berlin A.M."/>
            <person name="Chapman S.B."/>
            <person name="Goldberg J."/>
            <person name="Griggs A."/>
            <person name="Gujja S."/>
            <person name="Hansen M."/>
            <person name="Howarth C."/>
            <person name="Imamovic A."/>
            <person name="Larimer J."/>
            <person name="McCowen C."/>
            <person name="Montmayeur A."/>
            <person name="Murphy C."/>
            <person name="Neiman D."/>
            <person name="Pearson M."/>
            <person name="Priest M."/>
            <person name="Roberts A."/>
            <person name="Saif S."/>
            <person name="Shea T."/>
            <person name="Sisk P."/>
            <person name="Sykes S."/>
            <person name="Wortman J."/>
            <person name="Nusbaum C."/>
            <person name="Birren B."/>
        </authorList>
    </citation>
    <scope>NUCLEOTIDE SEQUENCE [LARGE SCALE GENOMIC DNA]</scope>
    <source>
        <strain evidence="3 4">CCUG 45783</strain>
    </source>
</reference>
<evidence type="ECO:0000313" key="3">
    <source>
        <dbReference type="EMBL" id="EKU82637.1"/>
    </source>
</evidence>
<feature type="compositionally biased region" description="Basic and acidic residues" evidence="1">
    <location>
        <begin position="123"/>
        <end position="135"/>
    </location>
</feature>
<proteinExistence type="predicted"/>
<evidence type="ECO:0000313" key="4">
    <source>
        <dbReference type="Proteomes" id="UP000009874"/>
    </source>
</evidence>
<feature type="domain" description="Phasin" evidence="2">
    <location>
        <begin position="18"/>
        <end position="109"/>
    </location>
</feature>
<feature type="compositionally biased region" description="Low complexity" evidence="1">
    <location>
        <begin position="151"/>
        <end position="195"/>
    </location>
</feature>
<comment type="caution">
    <text evidence="3">The sequence shown here is derived from an EMBL/GenBank/DDBJ whole genome shotgun (WGS) entry which is preliminary data.</text>
</comment>
<dbReference type="PATRIC" id="fig|883126.3.peg.2293"/>
<dbReference type="eggNOG" id="COG5490">
    <property type="taxonomic scope" value="Bacteria"/>
</dbReference>